<sequence length="177" mass="21025">MSSNREKKLNKSDVRIGIWKFILSFAVLSVVTFTCLFLFFKSYDIQRQKISREAEDYMELMRRSDMLKDHVDDIYNRMSQLDLRKVENEVFLRTSIMDHVRDAKIIMGKDSTGSFKHYARLMKQIEPMITLKTKIIGVEYKKETAKRDLEVCMGKVRGVNNELRRDPTRNFTVGRRR</sequence>
<accession>A0A1B8Z8U4</accession>
<keyword evidence="3" id="KW-1185">Reference proteome</keyword>
<comment type="caution">
    <text evidence="2">The sequence shown here is derived from an EMBL/GenBank/DDBJ whole genome shotgun (WGS) entry which is preliminary data.</text>
</comment>
<dbReference type="RefSeq" id="WP_065396828.1">
    <property type="nucleotide sequence ID" value="NZ_JBOFOB010000290.1"/>
</dbReference>
<feature type="transmembrane region" description="Helical" evidence="1">
    <location>
        <begin position="21"/>
        <end position="40"/>
    </location>
</feature>
<evidence type="ECO:0000256" key="1">
    <source>
        <dbReference type="SAM" id="Phobius"/>
    </source>
</evidence>
<dbReference type="AlphaFoldDB" id="A0A1B8Z8U4"/>
<keyword evidence="1" id="KW-0812">Transmembrane</keyword>
<dbReference type="InterPro" id="IPR039449">
    <property type="entry name" value="TssO"/>
</dbReference>
<dbReference type="Proteomes" id="UP000092651">
    <property type="component" value="Unassembled WGS sequence"/>
</dbReference>
<evidence type="ECO:0008006" key="4">
    <source>
        <dbReference type="Google" id="ProtNLM"/>
    </source>
</evidence>
<protein>
    <recommendedName>
        <fullName evidence="4">Type VI secretion system transmembrane protein TssO</fullName>
    </recommendedName>
</protein>
<gene>
    <name evidence="2" type="ORF">BBI01_21335</name>
</gene>
<keyword evidence="1" id="KW-0472">Membrane</keyword>
<evidence type="ECO:0000313" key="2">
    <source>
        <dbReference type="EMBL" id="OCA68026.1"/>
    </source>
</evidence>
<dbReference type="Pfam" id="PF17561">
    <property type="entry name" value="TssO"/>
    <property type="match status" value="1"/>
</dbReference>
<organism evidence="2 3">
    <name type="scientific">Chryseobacterium artocarpi</name>
    <dbReference type="NCBI Taxonomy" id="1414727"/>
    <lineage>
        <taxon>Bacteria</taxon>
        <taxon>Pseudomonadati</taxon>
        <taxon>Bacteroidota</taxon>
        <taxon>Flavobacteriia</taxon>
        <taxon>Flavobacteriales</taxon>
        <taxon>Weeksellaceae</taxon>
        <taxon>Chryseobacterium group</taxon>
        <taxon>Chryseobacterium</taxon>
    </lineage>
</organism>
<keyword evidence="1" id="KW-1133">Transmembrane helix</keyword>
<proteinExistence type="predicted"/>
<dbReference type="OrthoDB" id="1273486at2"/>
<name>A0A1B8Z8U4_9FLAO</name>
<evidence type="ECO:0000313" key="3">
    <source>
        <dbReference type="Proteomes" id="UP000092651"/>
    </source>
</evidence>
<dbReference type="EMBL" id="MAYH01000051">
    <property type="protein sequence ID" value="OCA68026.1"/>
    <property type="molecule type" value="Genomic_DNA"/>
</dbReference>
<reference evidence="2 3" key="1">
    <citation type="submission" date="2016-07" db="EMBL/GenBank/DDBJ databases">
        <authorList>
            <person name="Jeong J.-J."/>
            <person name="Kim D.W."/>
            <person name="Sang M.K."/>
            <person name="Choi I.-G."/>
            <person name="Kim K.D."/>
        </authorList>
    </citation>
    <scope>NUCLEOTIDE SEQUENCE [LARGE SCALE GENOMIC DNA]</scope>
    <source>
        <strain evidence="2 3">UTM-3</strain>
    </source>
</reference>